<evidence type="ECO:0000256" key="1">
    <source>
        <dbReference type="ARBA" id="ARBA00000085"/>
    </source>
</evidence>
<keyword evidence="3 5" id="KW-0597">Phosphoprotein</keyword>
<dbReference type="Proteomes" id="UP000830116">
    <property type="component" value="Chromosome"/>
</dbReference>
<feature type="transmembrane region" description="Helical" evidence="6">
    <location>
        <begin position="180"/>
        <end position="202"/>
    </location>
</feature>
<dbReference type="Gene3D" id="3.40.50.2300">
    <property type="match status" value="1"/>
</dbReference>
<evidence type="ECO:0000256" key="4">
    <source>
        <dbReference type="ARBA" id="ARBA00023012"/>
    </source>
</evidence>
<dbReference type="Pfam" id="PF05227">
    <property type="entry name" value="CHASE3"/>
    <property type="match status" value="1"/>
</dbReference>
<gene>
    <name evidence="10" type="ORF">MNR06_08115</name>
</gene>
<dbReference type="EC" id="2.7.13.3" evidence="2"/>
<keyword evidence="6" id="KW-0472">Membrane</keyword>
<evidence type="ECO:0000313" key="11">
    <source>
        <dbReference type="Proteomes" id="UP000830116"/>
    </source>
</evidence>
<dbReference type="GO" id="GO:0005524">
    <property type="term" value="F:ATP binding"/>
    <property type="evidence" value="ECO:0007669"/>
    <property type="project" value="UniProtKB-KW"/>
</dbReference>
<dbReference type="PROSITE" id="PS50110">
    <property type="entry name" value="RESPONSE_REGULATORY"/>
    <property type="match status" value="1"/>
</dbReference>
<evidence type="ECO:0000256" key="2">
    <source>
        <dbReference type="ARBA" id="ARBA00012438"/>
    </source>
</evidence>
<dbReference type="Pfam" id="PF08447">
    <property type="entry name" value="PAS_3"/>
    <property type="match status" value="1"/>
</dbReference>
<dbReference type="InterPro" id="IPR001789">
    <property type="entry name" value="Sig_transdc_resp-reg_receiver"/>
</dbReference>
<dbReference type="Pfam" id="PF02518">
    <property type="entry name" value="HATPase_c"/>
    <property type="match status" value="1"/>
</dbReference>
<name>A0ABY4CD71_9BACT</name>
<evidence type="ECO:0000259" key="8">
    <source>
        <dbReference type="PROSITE" id="PS50110"/>
    </source>
</evidence>
<dbReference type="SMART" id="SM00388">
    <property type="entry name" value="HisKA"/>
    <property type="match status" value="1"/>
</dbReference>
<dbReference type="InterPro" id="IPR013655">
    <property type="entry name" value="PAS_fold_3"/>
</dbReference>
<sequence length="714" mass="79445">MKKLNKTNIGFILGILLIILIGVNSVISTRNLLKTNSDVSHVYRQQIELEHLAHHIATANAQVRGYHITEDSSYLTKYQNTKSEVAATLTRIRSLVLKDNNLKDKWENLRIILQVRINFLDEFLAERKLRGPKAVTAIRLKKGKEIEGTLNSAISEMLGYGEQKLQEKKALSNRNAITNYVIILAGSFFAILFILVAMIMVLRDNAGRKKAEQDLNQFFNVSIDLLAMADTKGYFRKINPAFVELLGYSAEEFCSKPAIEFIHPDDVESTIREIQRQAKGHTVMSFENRYRCKDGSYKWLSWRSVPVGDITYGTARDITESKKIAEELQNAKLAAETASKAKSEFLANMSHEIRTPLNGIIGMTDLLNETQLNSEQKNFAQIIQESGTALLSILNGILDLSKIEAGKIVLESTEFDVRELLTRYSHLLKGSLKSKNLDLQIFVDPKIPHVLQGDSNRIGQILLNLLGNAVKFTEKGHISVAATLQSTQGSTATLRFEVQDTGIGMTNAQTKQLFQPFTQGDGSTSRKYGGTGLGLSISKRLAELMDGKIGVESEAGKGSTFWFTVDVTFDLEATAGKKSSAKTEVATKSFTVSKKILVVEDNLVNQTIIISMLKGLGHKVDVASNGCEAVKVYKNYAYDLILMDCQMPEMDGYTATEKIREIQNESSEAKIPILAFTANVMTEDEERCRKCGMDDILAKPVTLDALKQAMNKWV</sequence>
<keyword evidence="4" id="KW-0902">Two-component regulatory system</keyword>
<keyword evidence="6" id="KW-1133">Transmembrane helix</keyword>
<dbReference type="InterPro" id="IPR007891">
    <property type="entry name" value="CHASE3"/>
</dbReference>
<dbReference type="Pfam" id="PF00072">
    <property type="entry name" value="Response_reg"/>
    <property type="match status" value="1"/>
</dbReference>
<dbReference type="CDD" id="cd00130">
    <property type="entry name" value="PAS"/>
    <property type="match status" value="1"/>
</dbReference>
<dbReference type="EMBL" id="CP093442">
    <property type="protein sequence ID" value="UOF02917.1"/>
    <property type="molecule type" value="Genomic_DNA"/>
</dbReference>
<dbReference type="InterPro" id="IPR035965">
    <property type="entry name" value="PAS-like_dom_sf"/>
</dbReference>
<dbReference type="SUPFAM" id="SSF55874">
    <property type="entry name" value="ATPase domain of HSP90 chaperone/DNA topoisomerase II/histidine kinase"/>
    <property type="match status" value="1"/>
</dbReference>
<dbReference type="InterPro" id="IPR000014">
    <property type="entry name" value="PAS"/>
</dbReference>
<dbReference type="RefSeq" id="WP_243540736.1">
    <property type="nucleotide sequence ID" value="NZ_CP093442.1"/>
</dbReference>
<dbReference type="InterPro" id="IPR036097">
    <property type="entry name" value="HisK_dim/P_sf"/>
</dbReference>
<reference evidence="10" key="1">
    <citation type="submission" date="2022-03" db="EMBL/GenBank/DDBJ databases">
        <title>Genome Identification and Characterization of new species Bdellovibrio reynosense LBG001 sp. nov. from a Mexico soil sample.</title>
        <authorList>
            <person name="Camilli A."/>
            <person name="Ajao Y."/>
            <person name="Guo X."/>
        </authorList>
    </citation>
    <scope>NUCLEOTIDE SEQUENCE</scope>
    <source>
        <strain evidence="10">LBG001</strain>
    </source>
</reference>
<comment type="catalytic activity">
    <reaction evidence="1">
        <text>ATP + protein L-histidine = ADP + protein N-phospho-L-histidine.</text>
        <dbReference type="EC" id="2.7.13.3"/>
    </reaction>
</comment>
<dbReference type="SMART" id="SM00387">
    <property type="entry name" value="HATPase_c"/>
    <property type="match status" value="1"/>
</dbReference>
<feature type="domain" description="Histidine kinase" evidence="7">
    <location>
        <begin position="348"/>
        <end position="569"/>
    </location>
</feature>
<dbReference type="PRINTS" id="PR00344">
    <property type="entry name" value="BCTRLSENSOR"/>
</dbReference>
<keyword evidence="10" id="KW-0067">ATP-binding</keyword>
<dbReference type="InterPro" id="IPR004358">
    <property type="entry name" value="Sig_transdc_His_kin-like_C"/>
</dbReference>
<evidence type="ECO:0000313" key="10">
    <source>
        <dbReference type="EMBL" id="UOF02917.1"/>
    </source>
</evidence>
<feature type="modified residue" description="4-aspartylphosphate" evidence="5">
    <location>
        <position position="644"/>
    </location>
</feature>
<dbReference type="InterPro" id="IPR011006">
    <property type="entry name" value="CheY-like_superfamily"/>
</dbReference>
<dbReference type="NCBIfam" id="TIGR00229">
    <property type="entry name" value="sensory_box"/>
    <property type="match status" value="1"/>
</dbReference>
<evidence type="ECO:0000256" key="6">
    <source>
        <dbReference type="SAM" id="Phobius"/>
    </source>
</evidence>
<dbReference type="CDD" id="cd16922">
    <property type="entry name" value="HATPase_EvgS-ArcB-TorS-like"/>
    <property type="match status" value="1"/>
</dbReference>
<dbReference type="PANTHER" id="PTHR45339">
    <property type="entry name" value="HYBRID SIGNAL TRANSDUCTION HISTIDINE KINASE J"/>
    <property type="match status" value="1"/>
</dbReference>
<dbReference type="SMART" id="SM00448">
    <property type="entry name" value="REC"/>
    <property type="match status" value="1"/>
</dbReference>
<dbReference type="Gene3D" id="3.30.565.10">
    <property type="entry name" value="Histidine kinase-like ATPase, C-terminal domain"/>
    <property type="match status" value="1"/>
</dbReference>
<dbReference type="CDD" id="cd00082">
    <property type="entry name" value="HisKA"/>
    <property type="match status" value="1"/>
</dbReference>
<keyword evidence="10" id="KW-0547">Nucleotide-binding</keyword>
<evidence type="ECO:0000256" key="5">
    <source>
        <dbReference type="PROSITE-ProRule" id="PRU00169"/>
    </source>
</evidence>
<proteinExistence type="predicted"/>
<dbReference type="Gene3D" id="3.30.450.20">
    <property type="entry name" value="PAS domain"/>
    <property type="match status" value="1"/>
</dbReference>
<evidence type="ECO:0000259" key="9">
    <source>
        <dbReference type="PROSITE" id="PS50112"/>
    </source>
</evidence>
<dbReference type="SUPFAM" id="SSF55785">
    <property type="entry name" value="PYP-like sensor domain (PAS domain)"/>
    <property type="match status" value="1"/>
</dbReference>
<evidence type="ECO:0000259" key="7">
    <source>
        <dbReference type="PROSITE" id="PS50109"/>
    </source>
</evidence>
<dbReference type="InterPro" id="IPR036890">
    <property type="entry name" value="HATPase_C_sf"/>
</dbReference>
<dbReference type="SUPFAM" id="SSF47384">
    <property type="entry name" value="Homodimeric domain of signal transducing histidine kinase"/>
    <property type="match status" value="1"/>
</dbReference>
<organism evidence="10 11">
    <name type="scientific">Bdellovibrio reynosensis</name>
    <dbReference type="NCBI Taxonomy" id="2835041"/>
    <lineage>
        <taxon>Bacteria</taxon>
        <taxon>Pseudomonadati</taxon>
        <taxon>Bdellovibrionota</taxon>
        <taxon>Bdellovibrionia</taxon>
        <taxon>Bdellovibrionales</taxon>
        <taxon>Pseudobdellovibrionaceae</taxon>
        <taxon>Bdellovibrio</taxon>
    </lineage>
</organism>
<feature type="domain" description="PAS" evidence="9">
    <location>
        <begin position="211"/>
        <end position="281"/>
    </location>
</feature>
<dbReference type="PROSITE" id="PS50112">
    <property type="entry name" value="PAS"/>
    <property type="match status" value="1"/>
</dbReference>
<dbReference type="Pfam" id="PF00512">
    <property type="entry name" value="HisKA"/>
    <property type="match status" value="1"/>
</dbReference>
<dbReference type="InterPro" id="IPR003661">
    <property type="entry name" value="HisK_dim/P_dom"/>
</dbReference>
<keyword evidence="6" id="KW-0812">Transmembrane</keyword>
<dbReference type="SUPFAM" id="SSF52172">
    <property type="entry name" value="CheY-like"/>
    <property type="match status" value="1"/>
</dbReference>
<dbReference type="PROSITE" id="PS50109">
    <property type="entry name" value="HIS_KIN"/>
    <property type="match status" value="1"/>
</dbReference>
<dbReference type="InterPro" id="IPR005467">
    <property type="entry name" value="His_kinase_dom"/>
</dbReference>
<dbReference type="SMART" id="SM00091">
    <property type="entry name" value="PAS"/>
    <property type="match status" value="1"/>
</dbReference>
<evidence type="ECO:0000256" key="3">
    <source>
        <dbReference type="ARBA" id="ARBA00022553"/>
    </source>
</evidence>
<dbReference type="PANTHER" id="PTHR45339:SF1">
    <property type="entry name" value="HYBRID SIGNAL TRANSDUCTION HISTIDINE KINASE J"/>
    <property type="match status" value="1"/>
</dbReference>
<accession>A0ABY4CD71</accession>
<keyword evidence="11" id="KW-1185">Reference proteome</keyword>
<dbReference type="CDD" id="cd17546">
    <property type="entry name" value="REC_hyHK_CKI1_RcsC-like"/>
    <property type="match status" value="1"/>
</dbReference>
<dbReference type="InterPro" id="IPR003594">
    <property type="entry name" value="HATPase_dom"/>
</dbReference>
<dbReference type="Gene3D" id="1.10.287.130">
    <property type="match status" value="1"/>
</dbReference>
<protein>
    <recommendedName>
        <fullName evidence="2">histidine kinase</fullName>
        <ecNumber evidence="2">2.7.13.3</ecNumber>
    </recommendedName>
</protein>
<feature type="domain" description="Response regulatory" evidence="8">
    <location>
        <begin position="595"/>
        <end position="714"/>
    </location>
</feature>